<dbReference type="InterPro" id="IPR036900">
    <property type="entry name" value="A-D-PHexomutase_C_sf"/>
</dbReference>
<comment type="caution">
    <text evidence="6">The sequence shown here is derived from an EMBL/GenBank/DDBJ whole genome shotgun (WGS) entry which is preliminary data.</text>
</comment>
<accession>A0A4R3KRC2</accession>
<dbReference type="InterPro" id="IPR005835">
    <property type="entry name" value="NTP_transferase_dom"/>
</dbReference>
<dbReference type="PANTHER" id="PTHR22572">
    <property type="entry name" value="SUGAR-1-PHOSPHATE GUANYL TRANSFERASE"/>
    <property type="match status" value="1"/>
</dbReference>
<dbReference type="Gene3D" id="3.40.120.10">
    <property type="entry name" value="Alpha-D-Glucose-1,6-Bisphosphate, subunit A, domain 3"/>
    <property type="match status" value="3"/>
</dbReference>
<dbReference type="InterPro" id="IPR029044">
    <property type="entry name" value="Nucleotide-diphossugar_trans"/>
</dbReference>
<dbReference type="Pfam" id="PF00483">
    <property type="entry name" value="NTP_transferase"/>
    <property type="match status" value="1"/>
</dbReference>
<evidence type="ECO:0000259" key="4">
    <source>
        <dbReference type="Pfam" id="PF02878"/>
    </source>
</evidence>
<dbReference type="EMBL" id="SMAE01000011">
    <property type="protein sequence ID" value="TCS87480.1"/>
    <property type="molecule type" value="Genomic_DNA"/>
</dbReference>
<dbReference type="SUPFAM" id="SSF53738">
    <property type="entry name" value="Phosphoglucomutase, first 3 domains"/>
    <property type="match status" value="1"/>
</dbReference>
<dbReference type="Gene3D" id="3.30.310.50">
    <property type="entry name" value="Alpha-D-phosphohexomutase, C-terminal domain"/>
    <property type="match status" value="1"/>
</dbReference>
<dbReference type="InterPro" id="IPR056729">
    <property type="entry name" value="GMPPB_C"/>
</dbReference>
<dbReference type="InterPro" id="IPR005844">
    <property type="entry name" value="A-D-PHexomutase_a/b/a-I"/>
</dbReference>
<dbReference type="GO" id="GO:0005975">
    <property type="term" value="P:carbohydrate metabolic process"/>
    <property type="evidence" value="ECO:0007669"/>
    <property type="project" value="InterPro"/>
</dbReference>
<gene>
    <name evidence="6" type="ORF">EDD65_11143</name>
</gene>
<evidence type="ECO:0000259" key="3">
    <source>
        <dbReference type="Pfam" id="PF00483"/>
    </source>
</evidence>
<keyword evidence="7" id="KW-1185">Reference proteome</keyword>
<dbReference type="Gene3D" id="2.160.10.10">
    <property type="entry name" value="Hexapeptide repeat proteins"/>
    <property type="match status" value="1"/>
</dbReference>
<protein>
    <submittedName>
        <fullName evidence="6">Mannose-1-phosphate guanylyltransferase/phosphomannomutase</fullName>
    </submittedName>
</protein>
<dbReference type="SUPFAM" id="SSF53448">
    <property type="entry name" value="Nucleotide-diphospho-sugar transferases"/>
    <property type="match status" value="1"/>
</dbReference>
<dbReference type="InterPro" id="IPR016055">
    <property type="entry name" value="A-D-PHexomutase_a/b/a-I/II/III"/>
</dbReference>
<feature type="domain" description="Alpha-D-phosphohexomutase alpha/beta/alpha" evidence="4">
    <location>
        <begin position="376"/>
        <end position="504"/>
    </location>
</feature>
<dbReference type="SUPFAM" id="SSF51161">
    <property type="entry name" value="Trimeric LpxA-like enzymes"/>
    <property type="match status" value="1"/>
</dbReference>
<comment type="similarity">
    <text evidence="1">Belongs to the transferase hexapeptide repeat family.</text>
</comment>
<feature type="domain" description="Mannose-1-phosphate guanyltransferase C-terminal" evidence="5">
    <location>
        <begin position="260"/>
        <end position="362"/>
    </location>
</feature>
<dbReference type="RefSeq" id="WP_132028849.1">
    <property type="nucleotide sequence ID" value="NZ_CP068564.1"/>
</dbReference>
<sequence length="800" mass="91528">MSGGIGTRLRPLTCQLPKPMVPIFNRPVMEYSINLLKEHGIEDIAVTLHYLPNKIKEYFKDGEKFDVNIKYYIEDKPLGTGGSVKNAQDFLDSTFVVISGDAFTNIDLTKAYEFHKEKGSKATLILKREAIPLEYGVVITDENGRIIRFLEKPSWGEVFSDTINTGIYILEPEVLDYYNKGDNFDFSKDLFPRLLMDNIPMYGYIAEEYWCDVGDIGSYIKTHEDIMKDFKKHYLLGEKVQNGIWIEKGTIIEKGAKLYPPVYIGQNCLICEGAIIEPYTIIGSDCVIKGGTSIKRSIIWENVIIEENCEIRKSVICNQVYMDKRSRLFEAVVGAHSKIYENTTIKPGVKIWPYKTIDENVIVKDNLIWGEGINKRLFGNRNITGIFNRDVTLEMIVSLGTAFATVIDNKGSYIISSDGNNLSKSIKNLLISGLLSTGSQVIDIEDGALPMCRFGIKYFNAQGGIYISTNKADEINIEFMDKRGVNIDKNTKRKIENSLITGDFNRCSSEEMEDVVSVNNFFKIYIREGKLSLKNIEKIKSRKPNINITSPSENIMKLAEEYLIGIGCNVKKMHYREEYTIEDVRKKVLEEDADLGVLFSIDGERIALTDGFNSIENERYWLLILSLGFKTGELKEAVVPYNFPRIVEKLANKYNANINYSKSNITDIMGTIIDKGIEFQYILNFDGIWAIGNILDYLYGQNMTLNKLLQEIPEYFYFKKEIPCQWEDKGNILRRLTEEGQQGKELIEGVRFIEDKGWAMIIPDEEKPIFNLYIEGYDEEYAEELGNLYDEKIKKLIKGF</sequence>
<keyword evidence="6" id="KW-0548">Nucleotidyltransferase</keyword>
<dbReference type="OrthoDB" id="9803871at2"/>
<evidence type="ECO:0000256" key="1">
    <source>
        <dbReference type="ARBA" id="ARBA00007274"/>
    </source>
</evidence>
<comment type="similarity">
    <text evidence="2">Belongs to the phosphohexose mutase family.</text>
</comment>
<dbReference type="AlphaFoldDB" id="A0A4R3KRC2"/>
<evidence type="ECO:0000313" key="6">
    <source>
        <dbReference type="EMBL" id="TCS87480.1"/>
    </source>
</evidence>
<name>A0A4R3KRC2_9FIRM</name>
<dbReference type="Pfam" id="PF25087">
    <property type="entry name" value="GMPPB_C"/>
    <property type="match status" value="1"/>
</dbReference>
<evidence type="ECO:0000259" key="5">
    <source>
        <dbReference type="Pfam" id="PF25087"/>
    </source>
</evidence>
<evidence type="ECO:0000313" key="7">
    <source>
        <dbReference type="Proteomes" id="UP000294567"/>
    </source>
</evidence>
<dbReference type="InterPro" id="IPR011004">
    <property type="entry name" value="Trimer_LpxA-like_sf"/>
</dbReference>
<evidence type="ECO:0000256" key="2">
    <source>
        <dbReference type="ARBA" id="ARBA00010231"/>
    </source>
</evidence>
<dbReference type="SUPFAM" id="SSF55957">
    <property type="entry name" value="Phosphoglucomutase, C-terminal domain"/>
    <property type="match status" value="1"/>
</dbReference>
<dbReference type="GO" id="GO:0016868">
    <property type="term" value="F:intramolecular phosphotransferase activity"/>
    <property type="evidence" value="ECO:0007669"/>
    <property type="project" value="InterPro"/>
</dbReference>
<dbReference type="Proteomes" id="UP000294567">
    <property type="component" value="Unassembled WGS sequence"/>
</dbReference>
<proteinExistence type="inferred from homology"/>
<dbReference type="GO" id="GO:0016779">
    <property type="term" value="F:nucleotidyltransferase activity"/>
    <property type="evidence" value="ECO:0007669"/>
    <property type="project" value="UniProtKB-KW"/>
</dbReference>
<organism evidence="6 7">
    <name type="scientific">Keratinibaculum paraultunense</name>
    <dbReference type="NCBI Taxonomy" id="1278232"/>
    <lineage>
        <taxon>Bacteria</taxon>
        <taxon>Bacillati</taxon>
        <taxon>Bacillota</taxon>
        <taxon>Tissierellia</taxon>
        <taxon>Tissierellales</taxon>
        <taxon>Tepidimicrobiaceae</taxon>
        <taxon>Keratinibaculum</taxon>
    </lineage>
</organism>
<dbReference type="CDD" id="cd04181">
    <property type="entry name" value="NTP_transferase"/>
    <property type="match status" value="1"/>
</dbReference>
<keyword evidence="6" id="KW-0808">Transferase</keyword>
<dbReference type="Gene3D" id="3.90.550.10">
    <property type="entry name" value="Spore Coat Polysaccharide Biosynthesis Protein SpsA, Chain A"/>
    <property type="match status" value="1"/>
</dbReference>
<dbReference type="Pfam" id="PF02878">
    <property type="entry name" value="PGM_PMM_I"/>
    <property type="match status" value="1"/>
</dbReference>
<dbReference type="InterPro" id="IPR050486">
    <property type="entry name" value="Mannose-1P_guanyltransferase"/>
</dbReference>
<reference evidence="6 7" key="1">
    <citation type="submission" date="2019-03" db="EMBL/GenBank/DDBJ databases">
        <title>Genomic Encyclopedia of Type Strains, Phase IV (KMG-IV): sequencing the most valuable type-strain genomes for metagenomic binning, comparative biology and taxonomic classification.</title>
        <authorList>
            <person name="Goeker M."/>
        </authorList>
    </citation>
    <scope>NUCLEOTIDE SEQUENCE [LARGE SCALE GENOMIC DNA]</scope>
    <source>
        <strain evidence="6 7">DSM 26752</strain>
    </source>
</reference>
<feature type="domain" description="Nucleotidyl transferase" evidence="3">
    <location>
        <begin position="1"/>
        <end position="227"/>
    </location>
</feature>